<feature type="transmembrane region" description="Helical" evidence="4">
    <location>
        <begin position="85"/>
        <end position="106"/>
    </location>
</feature>
<accession>A0A815J2C6</accession>
<dbReference type="PANTHER" id="PTHR12147">
    <property type="entry name" value="METALLOPEPTIDASE M28 FAMILY MEMBER"/>
    <property type="match status" value="1"/>
</dbReference>
<keyword evidence="4" id="KW-0812">Transmembrane</keyword>
<evidence type="ECO:0000313" key="6">
    <source>
        <dbReference type="EMBL" id="CAF1373594.1"/>
    </source>
</evidence>
<evidence type="ECO:0000259" key="5">
    <source>
        <dbReference type="Pfam" id="PF04389"/>
    </source>
</evidence>
<dbReference type="GO" id="GO:0005783">
    <property type="term" value="C:endoplasmic reticulum"/>
    <property type="evidence" value="ECO:0007669"/>
    <property type="project" value="UniProtKB-SubCell"/>
</dbReference>
<reference evidence="6" key="1">
    <citation type="submission" date="2021-02" db="EMBL/GenBank/DDBJ databases">
        <authorList>
            <person name="Nowell W R."/>
        </authorList>
    </citation>
    <scope>NUCLEOTIDE SEQUENCE</scope>
</reference>
<feature type="transmembrane region" description="Helical" evidence="4">
    <location>
        <begin position="513"/>
        <end position="537"/>
    </location>
</feature>
<name>A0A815J2C6_9BILA</name>
<evidence type="ECO:0000256" key="4">
    <source>
        <dbReference type="SAM" id="Phobius"/>
    </source>
</evidence>
<dbReference type="PANTHER" id="PTHR12147:SF22">
    <property type="entry name" value="ENDOPLASMIC RETICULUM METALLOPEPTIDASE 1"/>
    <property type="match status" value="1"/>
</dbReference>
<dbReference type="InterPro" id="IPR007484">
    <property type="entry name" value="Peptidase_M28"/>
</dbReference>
<feature type="transmembrane region" description="Helical" evidence="4">
    <location>
        <begin position="591"/>
        <end position="611"/>
    </location>
</feature>
<feature type="transmembrane region" description="Helical" evidence="4">
    <location>
        <begin position="703"/>
        <end position="723"/>
    </location>
</feature>
<feature type="transmembrane region" description="Helical" evidence="4">
    <location>
        <begin position="468"/>
        <end position="501"/>
    </location>
</feature>
<dbReference type="GO" id="GO:0006508">
    <property type="term" value="P:proteolysis"/>
    <property type="evidence" value="ECO:0007669"/>
    <property type="project" value="InterPro"/>
</dbReference>
<keyword evidence="4" id="KW-1133">Transmembrane helix</keyword>
<keyword evidence="3" id="KW-0256">Endoplasmic reticulum</keyword>
<gene>
    <name evidence="6" type="ORF">SEV965_LOCUS30028</name>
</gene>
<dbReference type="Pfam" id="PF04389">
    <property type="entry name" value="Peptidase_M28"/>
    <property type="match status" value="1"/>
</dbReference>
<comment type="cofactor">
    <cofactor evidence="1">
        <name>Zn(2+)</name>
        <dbReference type="ChEBI" id="CHEBI:29105"/>
    </cofactor>
</comment>
<evidence type="ECO:0000256" key="2">
    <source>
        <dbReference type="ARBA" id="ARBA00004240"/>
    </source>
</evidence>
<feature type="transmembrane region" description="Helical" evidence="4">
    <location>
        <begin position="631"/>
        <end position="649"/>
    </location>
</feature>
<dbReference type="SUPFAM" id="SSF53187">
    <property type="entry name" value="Zn-dependent exopeptidases"/>
    <property type="match status" value="1"/>
</dbReference>
<comment type="subcellular location">
    <subcellularLocation>
        <location evidence="2">Endoplasmic reticulum</location>
    </subcellularLocation>
</comment>
<keyword evidence="4" id="KW-0472">Membrane</keyword>
<dbReference type="GO" id="GO:0008235">
    <property type="term" value="F:metalloexopeptidase activity"/>
    <property type="evidence" value="ECO:0007669"/>
    <property type="project" value="InterPro"/>
</dbReference>
<proteinExistence type="predicted"/>
<feature type="domain" description="Peptidase M28" evidence="5">
    <location>
        <begin position="189"/>
        <end position="379"/>
    </location>
</feature>
<evidence type="ECO:0000256" key="3">
    <source>
        <dbReference type="ARBA" id="ARBA00022824"/>
    </source>
</evidence>
<dbReference type="InterPro" id="IPR045175">
    <property type="entry name" value="M28_fam"/>
</dbReference>
<feature type="transmembrane region" description="Helical" evidence="4">
    <location>
        <begin position="676"/>
        <end position="697"/>
    </location>
</feature>
<organism evidence="6 7">
    <name type="scientific">Rotaria sordida</name>
    <dbReference type="NCBI Taxonomy" id="392033"/>
    <lineage>
        <taxon>Eukaryota</taxon>
        <taxon>Metazoa</taxon>
        <taxon>Spiralia</taxon>
        <taxon>Gnathifera</taxon>
        <taxon>Rotifera</taxon>
        <taxon>Eurotatoria</taxon>
        <taxon>Bdelloidea</taxon>
        <taxon>Philodinida</taxon>
        <taxon>Philodinidae</taxon>
        <taxon>Rotaria</taxon>
    </lineage>
</organism>
<sequence length="924" mass="106917">MLERSYNRCRPPSLYNYHRHKYSMQNQVEEIVLLSTEGGKQRQHDRQIFLRLQNSSDDHTLDEPHRHIIKRLIKPTNRNNLYKNLLLWVILFGCLFLLASPLALHFSYMLPVVKPRTIPLHEFSEERARDYYPNLTQYGPRVSNTRADYLTRDFLISQIYRICSLAKKSVQFEISLQNFTFNDIDQLQNIAVRLSNSNSSSNTPCLMLSAHYDSVEFSPGGNDDGSGVVILLELLSNLVNDPSITFTQVHLIVLFTAAEEMNLAGAEKFVINHEWKNDIRRFINIDSTGGNEKAILFRVQPSQLVKDYGRVPRPHANVLGEEIVESTGSDTDYRIFTEQGSLLGYDFAFYLDGYNYHTLLDTPSVVEQGALQHLGENTLVLSRNILLGHVNLQQPEAINDDDNLIYFDILGRHLIIYKKSTSVIIQSILIGFVILIGILVILIDQLWYKTNSSTDDFSSVYFYFKYPLFIRILSIIIFFICYILSILFGILFSIFIAFIMSKIRPLSWFGNSTIAFFLYGLSCLIGIILCEILWILLRRFLLSKYPKKNPMEINTINHIDRLCFNFERHWALLLIFVLFLSISIYFGNRSLYLILLWSIFICPIYLCLILFEFSFRWTKKKCFTIFNEQGWYWLFAPYIVSLIPLIHTLEMTSRIARLAIPILGRRVREIPIPQDIILCLIILLPAVIFFLFFIPNIQRIMNYSRTLIILIISFLIVFIIACTRQPYTNTHPKIIRVRHISQSIYKLNNPKDFPMIIPIYSKTASITVESFDNLALSPTLDQISSKTGYLLNNLSCSTQTNCSFDDTFNRTTPFKQVELTSIDSFNNYRFTFQHESSYQISVLSSTVAKIIVHNTMIKPRTETIIDIQSISSASSFNLELKVERCDLNDSPFLLSLTEKLPYIVMRGSGRCQALRDILVLSVNR</sequence>
<dbReference type="EMBL" id="CAJNOU010003152">
    <property type="protein sequence ID" value="CAF1373594.1"/>
    <property type="molecule type" value="Genomic_DNA"/>
</dbReference>
<feature type="transmembrane region" description="Helical" evidence="4">
    <location>
        <begin position="423"/>
        <end position="448"/>
    </location>
</feature>
<feature type="transmembrane region" description="Helical" evidence="4">
    <location>
        <begin position="569"/>
        <end position="586"/>
    </location>
</feature>
<protein>
    <recommendedName>
        <fullName evidence="5">Peptidase M28 domain-containing protein</fullName>
    </recommendedName>
</protein>
<evidence type="ECO:0000313" key="7">
    <source>
        <dbReference type="Proteomes" id="UP000663889"/>
    </source>
</evidence>
<dbReference type="AlphaFoldDB" id="A0A815J2C6"/>
<dbReference type="Gene3D" id="3.40.630.10">
    <property type="entry name" value="Zn peptidases"/>
    <property type="match status" value="1"/>
</dbReference>
<evidence type="ECO:0000256" key="1">
    <source>
        <dbReference type="ARBA" id="ARBA00001947"/>
    </source>
</evidence>
<dbReference type="Proteomes" id="UP000663889">
    <property type="component" value="Unassembled WGS sequence"/>
</dbReference>
<comment type="caution">
    <text evidence="6">The sequence shown here is derived from an EMBL/GenBank/DDBJ whole genome shotgun (WGS) entry which is preliminary data.</text>
</comment>